<organism evidence="11 12">
    <name type="scientific">Jiulongibacter sediminis</name>
    <dbReference type="NCBI Taxonomy" id="1605367"/>
    <lineage>
        <taxon>Bacteria</taxon>
        <taxon>Pseudomonadati</taxon>
        <taxon>Bacteroidota</taxon>
        <taxon>Cytophagia</taxon>
        <taxon>Cytophagales</taxon>
        <taxon>Leadbetterellaceae</taxon>
        <taxon>Jiulongibacter</taxon>
    </lineage>
</organism>
<evidence type="ECO:0000256" key="7">
    <source>
        <dbReference type="ARBA" id="ARBA00023136"/>
    </source>
</evidence>
<keyword evidence="4 10" id="KW-0812">Transmembrane</keyword>
<gene>
    <name evidence="10" type="primary">plsY</name>
    <name evidence="11" type="ORF">AFM12_07930</name>
</gene>
<keyword evidence="12" id="KW-1185">Reference proteome</keyword>
<dbReference type="SMART" id="SM01207">
    <property type="entry name" value="G3P_acyltransf"/>
    <property type="match status" value="1"/>
</dbReference>
<evidence type="ECO:0000256" key="3">
    <source>
        <dbReference type="ARBA" id="ARBA00022679"/>
    </source>
</evidence>
<keyword evidence="2 10" id="KW-0444">Lipid biosynthesis</keyword>
<dbReference type="EC" id="2.3.1.275" evidence="10"/>
<keyword evidence="9 10" id="KW-1208">Phospholipid metabolism</keyword>
<dbReference type="AlphaFoldDB" id="A0A0P7BD08"/>
<dbReference type="UniPathway" id="UPA00085"/>
<keyword evidence="1 10" id="KW-1003">Cell membrane</keyword>
<dbReference type="Proteomes" id="UP000050454">
    <property type="component" value="Unassembled WGS sequence"/>
</dbReference>
<evidence type="ECO:0000256" key="2">
    <source>
        <dbReference type="ARBA" id="ARBA00022516"/>
    </source>
</evidence>
<reference evidence="11 12" key="1">
    <citation type="submission" date="2015-07" db="EMBL/GenBank/DDBJ databases">
        <title>The draft genome sequence of Leadbetterella sp. JN14-9.</title>
        <authorList>
            <person name="Liu Y."/>
            <person name="Du J."/>
            <person name="Shao Z."/>
        </authorList>
    </citation>
    <scope>NUCLEOTIDE SEQUENCE [LARGE SCALE GENOMIC DNA]</scope>
    <source>
        <strain evidence="11 12">JN14-9</strain>
    </source>
</reference>
<feature type="transmembrane region" description="Helical" evidence="10">
    <location>
        <begin position="139"/>
        <end position="157"/>
    </location>
</feature>
<comment type="catalytic activity">
    <reaction evidence="10">
        <text>an acyl phosphate + sn-glycerol 3-phosphate = a 1-acyl-sn-glycero-3-phosphate + phosphate</text>
        <dbReference type="Rhea" id="RHEA:34075"/>
        <dbReference type="ChEBI" id="CHEBI:43474"/>
        <dbReference type="ChEBI" id="CHEBI:57597"/>
        <dbReference type="ChEBI" id="CHEBI:57970"/>
        <dbReference type="ChEBI" id="CHEBI:59918"/>
        <dbReference type="EC" id="2.3.1.275"/>
    </reaction>
</comment>
<comment type="pathway">
    <text evidence="10">Lipid metabolism; phospholipid metabolism.</text>
</comment>
<dbReference type="GO" id="GO:0005886">
    <property type="term" value="C:plasma membrane"/>
    <property type="evidence" value="ECO:0007669"/>
    <property type="project" value="UniProtKB-SubCell"/>
</dbReference>
<dbReference type="OrthoDB" id="9777124at2"/>
<dbReference type="PANTHER" id="PTHR30309:SF0">
    <property type="entry name" value="GLYCEROL-3-PHOSPHATE ACYLTRANSFERASE-RELATED"/>
    <property type="match status" value="1"/>
</dbReference>
<dbReference type="PATRIC" id="fig|1605367.3.peg.2963"/>
<comment type="caution">
    <text evidence="11">The sequence shown here is derived from an EMBL/GenBank/DDBJ whole genome shotgun (WGS) entry which is preliminary data.</text>
</comment>
<dbReference type="NCBIfam" id="TIGR00023">
    <property type="entry name" value="glycerol-3-phosphate 1-O-acyltransferase PlsY"/>
    <property type="match status" value="1"/>
</dbReference>
<keyword evidence="7 10" id="KW-0472">Membrane</keyword>
<keyword evidence="8 10" id="KW-0594">Phospholipid biosynthesis</keyword>
<evidence type="ECO:0000256" key="10">
    <source>
        <dbReference type="HAMAP-Rule" id="MF_01043"/>
    </source>
</evidence>
<dbReference type="Pfam" id="PF02660">
    <property type="entry name" value="G3P_acyltransf"/>
    <property type="match status" value="1"/>
</dbReference>
<dbReference type="RefSeq" id="WP_055146341.1">
    <property type="nucleotide sequence ID" value="NZ_JXSZ01000006.1"/>
</dbReference>
<evidence type="ECO:0000256" key="1">
    <source>
        <dbReference type="ARBA" id="ARBA00022475"/>
    </source>
</evidence>
<name>A0A0P7BD08_9BACT</name>
<evidence type="ECO:0000256" key="4">
    <source>
        <dbReference type="ARBA" id="ARBA00022692"/>
    </source>
</evidence>
<dbReference type="EMBL" id="LGTQ01000006">
    <property type="protein sequence ID" value="KPM48539.1"/>
    <property type="molecule type" value="Genomic_DNA"/>
</dbReference>
<dbReference type="GO" id="GO:0043772">
    <property type="term" value="F:acyl-phosphate glycerol-3-phosphate acyltransferase activity"/>
    <property type="evidence" value="ECO:0007669"/>
    <property type="project" value="UniProtKB-UniRule"/>
</dbReference>
<evidence type="ECO:0000256" key="5">
    <source>
        <dbReference type="ARBA" id="ARBA00022989"/>
    </source>
</evidence>
<feature type="transmembrane region" description="Helical" evidence="10">
    <location>
        <begin position="108"/>
        <end position="132"/>
    </location>
</feature>
<evidence type="ECO:0000256" key="9">
    <source>
        <dbReference type="ARBA" id="ARBA00023264"/>
    </source>
</evidence>
<dbReference type="GO" id="GO:0008654">
    <property type="term" value="P:phospholipid biosynthetic process"/>
    <property type="evidence" value="ECO:0007669"/>
    <property type="project" value="UniProtKB-UniRule"/>
</dbReference>
<keyword evidence="6 10" id="KW-0443">Lipid metabolism</keyword>
<keyword evidence="5 10" id="KW-1133">Transmembrane helix</keyword>
<comment type="subunit">
    <text evidence="10">Probably interacts with PlsX.</text>
</comment>
<comment type="similarity">
    <text evidence="10">Belongs to the PlsY family.</text>
</comment>
<comment type="subcellular location">
    <subcellularLocation>
        <location evidence="10">Cell membrane</location>
        <topology evidence="10">Multi-pass membrane protein</topology>
    </subcellularLocation>
</comment>
<dbReference type="PANTHER" id="PTHR30309">
    <property type="entry name" value="INNER MEMBRANE PROTEIN YGIH"/>
    <property type="match status" value="1"/>
</dbReference>
<evidence type="ECO:0000256" key="8">
    <source>
        <dbReference type="ARBA" id="ARBA00023209"/>
    </source>
</evidence>
<feature type="transmembrane region" description="Helical" evidence="10">
    <location>
        <begin position="163"/>
        <end position="179"/>
    </location>
</feature>
<evidence type="ECO:0000313" key="12">
    <source>
        <dbReference type="Proteomes" id="UP000050454"/>
    </source>
</evidence>
<evidence type="ECO:0000256" key="6">
    <source>
        <dbReference type="ARBA" id="ARBA00023098"/>
    </source>
</evidence>
<comment type="function">
    <text evidence="10">Catalyzes the transfer of an acyl group from acyl-phosphate (acyl-PO(4)) to glycerol-3-phosphate (G3P) to form lysophosphatidic acid (LPA). This enzyme utilizes acyl-phosphate as fatty acyl donor, but not acyl-CoA or acyl-ACP.</text>
</comment>
<proteinExistence type="inferred from homology"/>
<sequence>MTEFLPFLILAYLLGSVPTAVLYGKFVHGVDIRDHGSGNAGATNSLRVLGKKAGFAVLIIDVLKGVLAVQIPRMFFSNEPETLIIFGFAAVIGHLLPVFAGFRGGKGIATSFGIILALQPLAALICLLVFVVVVYVTKYVSLGSLTGSFSFLIYSFFALPELRFFQLMCFVLFLLLVYTHRQNIKRLLSGTENKYPPK</sequence>
<feature type="transmembrane region" description="Helical" evidence="10">
    <location>
        <begin position="83"/>
        <end position="102"/>
    </location>
</feature>
<dbReference type="HAMAP" id="MF_01043">
    <property type="entry name" value="PlsY"/>
    <property type="match status" value="1"/>
</dbReference>
<keyword evidence="3 10" id="KW-0808">Transferase</keyword>
<dbReference type="STRING" id="1605367.AFM12_07930"/>
<dbReference type="InterPro" id="IPR003811">
    <property type="entry name" value="G3P_acylTferase_PlsY"/>
</dbReference>
<evidence type="ECO:0000313" key="11">
    <source>
        <dbReference type="EMBL" id="KPM48539.1"/>
    </source>
</evidence>
<protein>
    <recommendedName>
        <fullName evidence="10">Glycerol-3-phosphate acyltransferase</fullName>
    </recommendedName>
    <alternativeName>
        <fullName evidence="10">Acyl-PO4 G3P acyltransferase</fullName>
    </alternativeName>
    <alternativeName>
        <fullName evidence="10">Acyl-phosphate--glycerol-3-phosphate acyltransferase</fullName>
    </alternativeName>
    <alternativeName>
        <fullName evidence="10">G3P acyltransferase</fullName>
        <shortName evidence="10">GPAT</shortName>
        <ecNumber evidence="10">2.3.1.275</ecNumber>
    </alternativeName>
    <alternativeName>
        <fullName evidence="10">Lysophosphatidic acid synthase</fullName>
        <shortName evidence="10">LPA synthase</shortName>
    </alternativeName>
</protein>
<accession>A0A0P7BD08</accession>